<gene>
    <name evidence="2" type="ORF">ACFO0A_14425</name>
</gene>
<organism evidence="2 3">
    <name type="scientific">Novosphingobium tardum</name>
    <dbReference type="NCBI Taxonomy" id="1538021"/>
    <lineage>
        <taxon>Bacteria</taxon>
        <taxon>Pseudomonadati</taxon>
        <taxon>Pseudomonadota</taxon>
        <taxon>Alphaproteobacteria</taxon>
        <taxon>Sphingomonadales</taxon>
        <taxon>Sphingomonadaceae</taxon>
        <taxon>Novosphingobium</taxon>
    </lineage>
</organism>
<protein>
    <submittedName>
        <fullName evidence="2">ThuA domain-containing protein</fullName>
    </submittedName>
</protein>
<evidence type="ECO:0000259" key="1">
    <source>
        <dbReference type="Pfam" id="PF06283"/>
    </source>
</evidence>
<dbReference type="PANTHER" id="PTHR40469:SF2">
    <property type="entry name" value="GALACTOSE-BINDING DOMAIN-LIKE SUPERFAMILY PROTEIN"/>
    <property type="match status" value="1"/>
</dbReference>
<dbReference type="Proteomes" id="UP001595828">
    <property type="component" value="Unassembled WGS sequence"/>
</dbReference>
<dbReference type="SUPFAM" id="SSF52317">
    <property type="entry name" value="Class I glutamine amidotransferase-like"/>
    <property type="match status" value="1"/>
</dbReference>
<keyword evidence="3" id="KW-1185">Reference proteome</keyword>
<dbReference type="InterPro" id="IPR029062">
    <property type="entry name" value="Class_I_gatase-like"/>
</dbReference>
<sequence length="275" mass="30456">MPTIDYNAELNVVVAVRGHPFDRNALASMFEAMERIAFTFVDQPLAARIMDPDLLDGFDALCLYDMPGIDFSATEDRPRHVAPDPRIVAGFERLLEAGKGIVALHHALAGWPAWPEYAEALGGRFLYKPGSLRGSGRPDSGYRHNVKYDAVVLDPAHPVMAGIPPRFAMEDELYLAEVFEDSIVPLLRADHNFVAENFHSTSAAMEGRMFTNEGWNHADGSDCIGWVKRAGNSPLVYLQPGDDHLTYDNPVYRRLVENAVRWVASPAAHAWARAG</sequence>
<dbReference type="Gene3D" id="3.40.50.880">
    <property type="match status" value="1"/>
</dbReference>
<dbReference type="EMBL" id="JBHSDR010000008">
    <property type="protein sequence ID" value="MFC4296249.1"/>
    <property type="molecule type" value="Genomic_DNA"/>
</dbReference>
<accession>A0ABV8RU21</accession>
<proteinExistence type="predicted"/>
<dbReference type="Pfam" id="PF06283">
    <property type="entry name" value="ThuA"/>
    <property type="match status" value="1"/>
</dbReference>
<dbReference type="RefSeq" id="WP_379539774.1">
    <property type="nucleotide sequence ID" value="NZ_JBHSDR010000008.1"/>
</dbReference>
<evidence type="ECO:0000313" key="2">
    <source>
        <dbReference type="EMBL" id="MFC4296249.1"/>
    </source>
</evidence>
<evidence type="ECO:0000313" key="3">
    <source>
        <dbReference type="Proteomes" id="UP001595828"/>
    </source>
</evidence>
<dbReference type="PANTHER" id="PTHR40469">
    <property type="entry name" value="SECRETED GLYCOSYL HYDROLASE"/>
    <property type="match status" value="1"/>
</dbReference>
<comment type="caution">
    <text evidence="2">The sequence shown here is derived from an EMBL/GenBank/DDBJ whole genome shotgun (WGS) entry which is preliminary data.</text>
</comment>
<dbReference type="InterPro" id="IPR029010">
    <property type="entry name" value="ThuA-like"/>
</dbReference>
<feature type="domain" description="ThuA-like" evidence="1">
    <location>
        <begin position="49"/>
        <end position="263"/>
    </location>
</feature>
<reference evidence="3" key="1">
    <citation type="journal article" date="2019" name="Int. J. Syst. Evol. Microbiol.">
        <title>The Global Catalogue of Microorganisms (GCM) 10K type strain sequencing project: providing services to taxonomists for standard genome sequencing and annotation.</title>
        <authorList>
            <consortium name="The Broad Institute Genomics Platform"/>
            <consortium name="The Broad Institute Genome Sequencing Center for Infectious Disease"/>
            <person name="Wu L."/>
            <person name="Ma J."/>
        </authorList>
    </citation>
    <scope>NUCLEOTIDE SEQUENCE [LARGE SCALE GENOMIC DNA]</scope>
    <source>
        <strain evidence="3">CGMCC 1.12989</strain>
    </source>
</reference>
<name>A0ABV8RU21_9SPHN</name>